<sequence length="496" mass="55209">MTDNPTPLFSRPVVRMGLIAAGAALATVLVMSLYASITNRKAEAKQTSFKLVDLDEKTVDPAVWGKNFPRQFDAYQRTAEKYSTKYGGAGSEGLPKSRIQEDPRLVTIFDGYAFAIDFNQRQGHAYMLDDQRKTKRVTERKQPGACLHCHASNTVAFREVGLKGGAPGTLDEAFTSPNAQAQLMAGFEAICKMPYAEASQLVKHPVACIDCHDPKNMALRVTKPGFIRGIDALAKSSEPVPHLPSIEKWRKGDKAVAYDANRDASRQEMRSMVCGQCHVEYYCGPKVTLFFPWNKGLKVEQIEATYNDYKFPDGARFFDWKHGKTGAEVLKAQHPEFEMWSQGVHARSGVSCADCHMPYQREGALKISDHQVRSPLLNISRACQTCHRFPEAELKARVTTIQDRTKALMDRAEDAVVDLINNIDAAKKAGVDEAKLKPIYELQRKAQWRVDFVNAENSMGFHAPQEAARILGEAIDFGRQGQIALRDLGVAKVAKK</sequence>
<dbReference type="EMBL" id="AP027079">
    <property type="protein sequence ID" value="BDU70303.1"/>
    <property type="molecule type" value="Genomic_DNA"/>
</dbReference>
<comment type="catalytic activity">
    <reaction evidence="10">
        <text>6 Fe(III)-[cytochrome c] + NH4(+) + 2 H2O = 6 Fe(II)-[cytochrome c] + nitrite + 8 H(+)</text>
        <dbReference type="Rhea" id="RHEA:13089"/>
        <dbReference type="Rhea" id="RHEA-COMP:10350"/>
        <dbReference type="Rhea" id="RHEA-COMP:14399"/>
        <dbReference type="ChEBI" id="CHEBI:15377"/>
        <dbReference type="ChEBI" id="CHEBI:15378"/>
        <dbReference type="ChEBI" id="CHEBI:16301"/>
        <dbReference type="ChEBI" id="CHEBI:28938"/>
        <dbReference type="ChEBI" id="CHEBI:29033"/>
        <dbReference type="ChEBI" id="CHEBI:29034"/>
        <dbReference type="EC" id="1.7.2.2"/>
    </reaction>
</comment>
<dbReference type="EC" id="1.7.2.2" evidence="3"/>
<dbReference type="PANTHER" id="PTHR30633">
    <property type="entry name" value="CYTOCHROME C-552 RESPIRATORY NITRITE REDUCTASE"/>
    <property type="match status" value="1"/>
</dbReference>
<dbReference type="InterPro" id="IPR036280">
    <property type="entry name" value="Multihaem_cyt_sf"/>
</dbReference>
<feature type="transmembrane region" description="Helical" evidence="11">
    <location>
        <begin position="12"/>
        <end position="35"/>
    </location>
</feature>
<dbReference type="Gene3D" id="1.10.1130.10">
    <property type="entry name" value="Flavocytochrome C3, Chain A"/>
    <property type="match status" value="1"/>
</dbReference>
<evidence type="ECO:0000256" key="11">
    <source>
        <dbReference type="SAM" id="Phobius"/>
    </source>
</evidence>
<dbReference type="PIRSF" id="PIRSF000243">
    <property type="entry name" value="Cyt_c552"/>
    <property type="match status" value="1"/>
</dbReference>
<dbReference type="Proteomes" id="UP001242010">
    <property type="component" value="Chromosome"/>
</dbReference>
<evidence type="ECO:0000256" key="3">
    <source>
        <dbReference type="ARBA" id="ARBA00011887"/>
    </source>
</evidence>
<evidence type="ECO:0000256" key="1">
    <source>
        <dbReference type="ARBA" id="ARBA00004196"/>
    </source>
</evidence>
<evidence type="ECO:0000256" key="10">
    <source>
        <dbReference type="ARBA" id="ARBA00049131"/>
    </source>
</evidence>
<dbReference type="CDD" id="cd00548">
    <property type="entry name" value="NrfA-like"/>
    <property type="match status" value="1"/>
</dbReference>
<evidence type="ECO:0000313" key="12">
    <source>
        <dbReference type="EMBL" id="BDU70303.1"/>
    </source>
</evidence>
<dbReference type="SUPFAM" id="SSF48695">
    <property type="entry name" value="Multiheme cytochromes"/>
    <property type="match status" value="1"/>
</dbReference>
<keyword evidence="4" id="KW-0349">Heme</keyword>
<evidence type="ECO:0000256" key="9">
    <source>
        <dbReference type="ARBA" id="ARBA00023004"/>
    </source>
</evidence>
<gene>
    <name evidence="12" type="primary">nrfA</name>
    <name evidence="12" type="ORF">GETHOR_24040</name>
</gene>
<evidence type="ECO:0000256" key="8">
    <source>
        <dbReference type="ARBA" id="ARBA00023002"/>
    </source>
</evidence>
<dbReference type="Gene3D" id="1.20.140.10">
    <property type="entry name" value="Butyryl-CoA Dehydrogenase, subunit A, domain 3"/>
    <property type="match status" value="1"/>
</dbReference>
<keyword evidence="6" id="KW-0732">Signal</keyword>
<evidence type="ECO:0000256" key="7">
    <source>
        <dbReference type="ARBA" id="ARBA00022837"/>
    </source>
</evidence>
<evidence type="ECO:0000256" key="5">
    <source>
        <dbReference type="ARBA" id="ARBA00022723"/>
    </source>
</evidence>
<proteinExistence type="inferred from homology"/>
<name>A0ABN6V145_9BACT</name>
<keyword evidence="13" id="KW-1185">Reference proteome</keyword>
<keyword evidence="11" id="KW-0812">Transmembrane</keyword>
<dbReference type="InterPro" id="IPR003321">
    <property type="entry name" value="Cyt_c552"/>
</dbReference>
<organism evidence="12 13">
    <name type="scientific">Geothrix oryzae</name>
    <dbReference type="NCBI Taxonomy" id="2927975"/>
    <lineage>
        <taxon>Bacteria</taxon>
        <taxon>Pseudomonadati</taxon>
        <taxon>Acidobacteriota</taxon>
        <taxon>Holophagae</taxon>
        <taxon>Holophagales</taxon>
        <taxon>Holophagaceae</taxon>
        <taxon>Geothrix</taxon>
    </lineage>
</organism>
<keyword evidence="9" id="KW-0408">Iron</keyword>
<evidence type="ECO:0000256" key="6">
    <source>
        <dbReference type="ARBA" id="ARBA00022729"/>
    </source>
</evidence>
<keyword evidence="11" id="KW-1133">Transmembrane helix</keyword>
<keyword evidence="5" id="KW-0479">Metal-binding</keyword>
<dbReference type="RefSeq" id="WP_286354022.1">
    <property type="nucleotide sequence ID" value="NZ_AP027079.1"/>
</dbReference>
<reference evidence="13" key="1">
    <citation type="journal article" date="2023" name="Int. J. Syst. Evol. Microbiol.">
        <title>Mesoterricola silvestris gen. nov., sp. nov., Mesoterricola sediminis sp. nov., Geothrix oryzae sp. nov., Geothrix edaphica sp. nov., Geothrix rubra sp. nov., and Geothrix limicola sp. nov., six novel members of Acidobacteriota isolated from soils.</title>
        <authorList>
            <person name="Itoh H."/>
            <person name="Sugisawa Y."/>
            <person name="Mise K."/>
            <person name="Xu Z."/>
            <person name="Kuniyasu M."/>
            <person name="Ushijima N."/>
            <person name="Kawano K."/>
            <person name="Kobayashi E."/>
            <person name="Shiratori Y."/>
            <person name="Masuda Y."/>
            <person name="Senoo K."/>
        </authorList>
    </citation>
    <scope>NUCLEOTIDE SEQUENCE [LARGE SCALE GENOMIC DNA]</scope>
    <source>
        <strain evidence="13">Red222</strain>
    </source>
</reference>
<keyword evidence="8" id="KW-0560">Oxidoreductase</keyword>
<evidence type="ECO:0000256" key="4">
    <source>
        <dbReference type="ARBA" id="ARBA00022617"/>
    </source>
</evidence>
<keyword evidence="7" id="KW-0106">Calcium</keyword>
<evidence type="ECO:0000313" key="13">
    <source>
        <dbReference type="Proteomes" id="UP001242010"/>
    </source>
</evidence>
<dbReference type="Pfam" id="PF02335">
    <property type="entry name" value="Cytochrom_C552"/>
    <property type="match status" value="1"/>
</dbReference>
<dbReference type="PANTHER" id="PTHR30633:SF0">
    <property type="entry name" value="CYTOCHROME C-552"/>
    <property type="match status" value="1"/>
</dbReference>
<comment type="similarity">
    <text evidence="2">Belongs to the cytochrome c-552 family.</text>
</comment>
<comment type="subcellular location">
    <subcellularLocation>
        <location evidence="1">Cell envelope</location>
    </subcellularLocation>
</comment>
<evidence type="ECO:0000256" key="2">
    <source>
        <dbReference type="ARBA" id="ARBA00009288"/>
    </source>
</evidence>
<accession>A0ABN6V145</accession>
<keyword evidence="11" id="KW-0472">Membrane</keyword>
<protein>
    <recommendedName>
        <fullName evidence="3">nitrite reductase (cytochrome; ammonia-forming)</fullName>
        <ecNumber evidence="3">1.7.2.2</ecNumber>
    </recommendedName>
</protein>